<feature type="non-terminal residue" evidence="2">
    <location>
        <position position="1"/>
    </location>
</feature>
<evidence type="ECO:0000313" key="3">
    <source>
        <dbReference type="Proteomes" id="UP001476798"/>
    </source>
</evidence>
<organism evidence="2 3">
    <name type="scientific">Goodea atripinnis</name>
    <dbReference type="NCBI Taxonomy" id="208336"/>
    <lineage>
        <taxon>Eukaryota</taxon>
        <taxon>Metazoa</taxon>
        <taxon>Chordata</taxon>
        <taxon>Craniata</taxon>
        <taxon>Vertebrata</taxon>
        <taxon>Euteleostomi</taxon>
        <taxon>Actinopterygii</taxon>
        <taxon>Neopterygii</taxon>
        <taxon>Teleostei</taxon>
        <taxon>Neoteleostei</taxon>
        <taxon>Acanthomorphata</taxon>
        <taxon>Ovalentaria</taxon>
        <taxon>Atherinomorphae</taxon>
        <taxon>Cyprinodontiformes</taxon>
        <taxon>Goodeidae</taxon>
        <taxon>Goodea</taxon>
    </lineage>
</organism>
<comment type="caution">
    <text evidence="2">The sequence shown here is derived from an EMBL/GenBank/DDBJ whole genome shotgun (WGS) entry which is preliminary data.</text>
</comment>
<dbReference type="PANTHER" id="PTHR12784:SF3">
    <property type="entry name" value="NEURON NAVIGATOR 1"/>
    <property type="match status" value="1"/>
</dbReference>
<reference evidence="2 3" key="1">
    <citation type="submission" date="2021-06" db="EMBL/GenBank/DDBJ databases">
        <authorList>
            <person name="Palmer J.M."/>
        </authorList>
    </citation>
    <scope>NUCLEOTIDE SEQUENCE [LARGE SCALE GENOMIC DNA]</scope>
    <source>
        <strain evidence="2 3">GA_2019</strain>
        <tissue evidence="2">Muscle</tissue>
    </source>
</reference>
<dbReference type="InterPro" id="IPR039041">
    <property type="entry name" value="Nav/unc-53"/>
</dbReference>
<keyword evidence="3" id="KW-1185">Reference proteome</keyword>
<feature type="compositionally biased region" description="Polar residues" evidence="1">
    <location>
        <begin position="48"/>
        <end position="57"/>
    </location>
</feature>
<sequence length="125" mass="13610">LRSSFNKAFSKKGSKSGPYADIEEIATPESSAPSSPKVTIIGDIPQQPMKSSASASSAGLCEGDDVADDKVVTELRSELWEKERKLTDIRLEALSSAHQLEQLQEAMTNMQVCACIFMNIFILNT</sequence>
<feature type="region of interest" description="Disordered" evidence="1">
    <location>
        <begin position="1"/>
        <end position="62"/>
    </location>
</feature>
<dbReference type="Proteomes" id="UP001476798">
    <property type="component" value="Unassembled WGS sequence"/>
</dbReference>
<protein>
    <submittedName>
        <fullName evidence="2">Uncharacterized protein</fullName>
    </submittedName>
</protein>
<proteinExistence type="predicted"/>
<dbReference type="PANTHER" id="PTHR12784">
    <property type="entry name" value="STEERIN"/>
    <property type="match status" value="1"/>
</dbReference>
<evidence type="ECO:0000313" key="2">
    <source>
        <dbReference type="EMBL" id="MEQ2189705.1"/>
    </source>
</evidence>
<feature type="compositionally biased region" description="Polar residues" evidence="1">
    <location>
        <begin position="28"/>
        <end position="37"/>
    </location>
</feature>
<name>A0ABV0Q1R6_9TELE</name>
<evidence type="ECO:0000256" key="1">
    <source>
        <dbReference type="SAM" id="MobiDB-lite"/>
    </source>
</evidence>
<gene>
    <name evidence="2" type="ORF">GOODEAATRI_028079</name>
</gene>
<dbReference type="EMBL" id="JAHRIO010093769">
    <property type="protein sequence ID" value="MEQ2189705.1"/>
    <property type="molecule type" value="Genomic_DNA"/>
</dbReference>
<accession>A0ABV0Q1R6</accession>